<protein>
    <submittedName>
        <fullName evidence="1">Uncharacterized protein</fullName>
    </submittedName>
</protein>
<keyword evidence="2" id="KW-1185">Reference proteome</keyword>
<sequence>MPSADASVDVDVTHRVNVAWQKLIMLSGILCDPKMPIQLKDESNAVKTAMATPDKIKGRGRPQATWWTNVVDKHGGQPWWTTDLPPEYEEVRPQIKGIGAGEE</sequence>
<dbReference type="Proteomes" id="UP001153954">
    <property type="component" value="Unassembled WGS sequence"/>
</dbReference>
<comment type="caution">
    <text evidence="1">The sequence shown here is derived from an EMBL/GenBank/DDBJ whole genome shotgun (WGS) entry which is preliminary data.</text>
</comment>
<proteinExistence type="predicted"/>
<gene>
    <name evidence="1" type="ORF">EEDITHA_LOCUS5394</name>
</gene>
<organism evidence="1 2">
    <name type="scientific">Euphydryas editha</name>
    <name type="common">Edith's checkerspot</name>
    <dbReference type="NCBI Taxonomy" id="104508"/>
    <lineage>
        <taxon>Eukaryota</taxon>
        <taxon>Metazoa</taxon>
        <taxon>Ecdysozoa</taxon>
        <taxon>Arthropoda</taxon>
        <taxon>Hexapoda</taxon>
        <taxon>Insecta</taxon>
        <taxon>Pterygota</taxon>
        <taxon>Neoptera</taxon>
        <taxon>Endopterygota</taxon>
        <taxon>Lepidoptera</taxon>
        <taxon>Glossata</taxon>
        <taxon>Ditrysia</taxon>
        <taxon>Papilionoidea</taxon>
        <taxon>Nymphalidae</taxon>
        <taxon>Nymphalinae</taxon>
        <taxon>Euphydryas</taxon>
    </lineage>
</organism>
<dbReference type="AlphaFoldDB" id="A0AAU9TXT0"/>
<dbReference type="EMBL" id="CAKOGL010000008">
    <property type="protein sequence ID" value="CAH2089330.1"/>
    <property type="molecule type" value="Genomic_DNA"/>
</dbReference>
<evidence type="ECO:0000313" key="2">
    <source>
        <dbReference type="Proteomes" id="UP001153954"/>
    </source>
</evidence>
<name>A0AAU9TXT0_EUPED</name>
<accession>A0AAU9TXT0</accession>
<reference evidence="1" key="1">
    <citation type="submission" date="2022-03" db="EMBL/GenBank/DDBJ databases">
        <authorList>
            <person name="Tunstrom K."/>
        </authorList>
    </citation>
    <scope>NUCLEOTIDE SEQUENCE</scope>
</reference>
<evidence type="ECO:0000313" key="1">
    <source>
        <dbReference type="EMBL" id="CAH2089330.1"/>
    </source>
</evidence>